<dbReference type="InParanoid" id="F6I2R0"/>
<dbReference type="Gene3D" id="3.30.200.20">
    <property type="entry name" value="Phosphorylase Kinase, domain 1"/>
    <property type="match status" value="1"/>
</dbReference>
<dbReference type="InterPro" id="IPR045874">
    <property type="entry name" value="LRK10/LRL21-25-like"/>
</dbReference>
<evidence type="ECO:0000256" key="2">
    <source>
        <dbReference type="ARBA" id="ARBA00022527"/>
    </source>
</evidence>
<keyword evidence="3" id="KW-0812">Transmembrane</keyword>
<accession>F6I2R0</accession>
<keyword evidence="8" id="KW-0547">Nucleotide-binding</keyword>
<organism evidence="11 12">
    <name type="scientific">Vitis vinifera</name>
    <name type="common">Grape</name>
    <dbReference type="NCBI Taxonomy" id="29760"/>
    <lineage>
        <taxon>Eukaryota</taxon>
        <taxon>Viridiplantae</taxon>
        <taxon>Streptophyta</taxon>
        <taxon>Embryophyta</taxon>
        <taxon>Tracheophyta</taxon>
        <taxon>Spermatophyta</taxon>
        <taxon>Magnoliopsida</taxon>
        <taxon>eudicotyledons</taxon>
        <taxon>Gunneridae</taxon>
        <taxon>Pentapetalae</taxon>
        <taxon>rosids</taxon>
        <taxon>Vitales</taxon>
        <taxon>Vitaceae</taxon>
        <taxon>Viteae</taxon>
        <taxon>Vitis</taxon>
    </lineage>
</organism>
<dbReference type="InterPro" id="IPR011009">
    <property type="entry name" value="Kinase-like_dom_sf"/>
</dbReference>
<name>F6I2R0_VITVI</name>
<dbReference type="PANTHER" id="PTHR27009">
    <property type="entry name" value="RUST RESISTANCE KINASE LR10-RELATED"/>
    <property type="match status" value="1"/>
</dbReference>
<dbReference type="EMBL" id="FN596738">
    <property type="protein sequence ID" value="CCB61227.1"/>
    <property type="molecule type" value="Genomic_DNA"/>
</dbReference>
<dbReference type="AlphaFoldDB" id="F6I2R0"/>
<proteinExistence type="predicted"/>
<dbReference type="Pfam" id="PF07714">
    <property type="entry name" value="PK_Tyr_Ser-Thr"/>
    <property type="match status" value="1"/>
</dbReference>
<keyword evidence="2" id="KW-0808">Transferase</keyword>
<keyword evidence="4 9" id="KW-0732">Signal</keyword>
<keyword evidence="2" id="KW-0723">Serine/threonine-protein kinase</keyword>
<dbReference type="HOGENOM" id="CLU_1443428_0_0_1"/>
<feature type="signal peptide" evidence="9">
    <location>
        <begin position="1"/>
        <end position="20"/>
    </location>
</feature>
<gene>
    <name evidence="11" type="ordered locus">VIT_16s0013g01330</name>
</gene>
<feature type="chain" id="PRO_5003338083" description="Serine-threonine/tyrosine-protein kinase catalytic domain-containing protein" evidence="9">
    <location>
        <begin position="21"/>
        <end position="188"/>
    </location>
</feature>
<evidence type="ECO:0000256" key="9">
    <source>
        <dbReference type="SAM" id="SignalP"/>
    </source>
</evidence>
<evidence type="ECO:0000313" key="12">
    <source>
        <dbReference type="Proteomes" id="UP000009183"/>
    </source>
</evidence>
<comment type="subcellular location">
    <subcellularLocation>
        <location evidence="1">Membrane</location>
        <topology evidence="1">Single-pass type I membrane protein</topology>
    </subcellularLocation>
</comment>
<keyword evidence="12" id="KW-1185">Reference proteome</keyword>
<evidence type="ECO:0000256" key="4">
    <source>
        <dbReference type="ARBA" id="ARBA00022729"/>
    </source>
</evidence>
<keyword evidence="5" id="KW-1133">Transmembrane helix</keyword>
<dbReference type="InterPro" id="IPR017441">
    <property type="entry name" value="Protein_kinase_ATP_BS"/>
</dbReference>
<dbReference type="InterPro" id="IPR001245">
    <property type="entry name" value="Ser-Thr/Tyr_kinase_cat_dom"/>
</dbReference>
<dbReference type="SUPFAM" id="SSF56112">
    <property type="entry name" value="Protein kinase-like (PK-like)"/>
    <property type="match status" value="1"/>
</dbReference>
<feature type="binding site" evidence="8">
    <location>
        <position position="70"/>
    </location>
    <ligand>
        <name>ATP</name>
        <dbReference type="ChEBI" id="CHEBI:30616"/>
    </ligand>
</feature>
<evidence type="ECO:0000313" key="11">
    <source>
        <dbReference type="EMBL" id="CCB61227.1"/>
    </source>
</evidence>
<dbReference type="GO" id="GO:0004674">
    <property type="term" value="F:protein serine/threonine kinase activity"/>
    <property type="evidence" value="ECO:0007669"/>
    <property type="project" value="UniProtKB-KW"/>
</dbReference>
<evidence type="ECO:0000256" key="6">
    <source>
        <dbReference type="ARBA" id="ARBA00023136"/>
    </source>
</evidence>
<evidence type="ECO:0000256" key="5">
    <source>
        <dbReference type="ARBA" id="ARBA00022989"/>
    </source>
</evidence>
<evidence type="ECO:0000256" key="7">
    <source>
        <dbReference type="ARBA" id="ARBA00023180"/>
    </source>
</evidence>
<dbReference type="GO" id="GO:0005524">
    <property type="term" value="F:ATP binding"/>
    <property type="evidence" value="ECO:0007669"/>
    <property type="project" value="UniProtKB-UniRule"/>
</dbReference>
<dbReference type="PaxDb" id="29760-VIT_16s0013g01330.t01"/>
<protein>
    <recommendedName>
        <fullName evidence="10">Serine-threonine/tyrosine-protein kinase catalytic domain-containing protein</fullName>
    </recommendedName>
</protein>
<dbReference type="eggNOG" id="KOG1187">
    <property type="taxonomic scope" value="Eukaryota"/>
</dbReference>
<reference evidence="12" key="1">
    <citation type="journal article" date="2007" name="Nature">
        <title>The grapevine genome sequence suggests ancestral hexaploidization in major angiosperm phyla.</title>
        <authorList>
            <consortium name="The French-Italian Public Consortium for Grapevine Genome Characterization."/>
            <person name="Jaillon O."/>
            <person name="Aury J.-M."/>
            <person name="Noel B."/>
            <person name="Policriti A."/>
            <person name="Clepet C."/>
            <person name="Casagrande A."/>
            <person name="Choisne N."/>
            <person name="Aubourg S."/>
            <person name="Vitulo N."/>
            <person name="Jubin C."/>
            <person name="Vezzi A."/>
            <person name="Legeai F."/>
            <person name="Hugueney P."/>
            <person name="Dasilva C."/>
            <person name="Horner D."/>
            <person name="Mica E."/>
            <person name="Jublot D."/>
            <person name="Poulain J."/>
            <person name="Bruyere C."/>
            <person name="Billault A."/>
            <person name="Segurens B."/>
            <person name="Gouyvenoux M."/>
            <person name="Ugarte E."/>
            <person name="Cattonaro F."/>
            <person name="Anthouard V."/>
            <person name="Vico V."/>
            <person name="Del Fabbro C."/>
            <person name="Alaux M."/>
            <person name="Di Gaspero G."/>
            <person name="Dumas V."/>
            <person name="Felice N."/>
            <person name="Paillard S."/>
            <person name="Juman I."/>
            <person name="Moroldo M."/>
            <person name="Scalabrin S."/>
            <person name="Canaguier A."/>
            <person name="Le Clainche I."/>
            <person name="Malacrida G."/>
            <person name="Durand E."/>
            <person name="Pesole G."/>
            <person name="Laucou V."/>
            <person name="Chatelet P."/>
            <person name="Merdinoglu D."/>
            <person name="Delledonne M."/>
            <person name="Pezzotti M."/>
            <person name="Lecharny A."/>
            <person name="Scarpelli C."/>
            <person name="Artiguenave F."/>
            <person name="Pe M.E."/>
            <person name="Valle G."/>
            <person name="Morgante M."/>
            <person name="Caboche M."/>
            <person name="Adam-Blondon A.-F."/>
            <person name="Weissenbach J."/>
            <person name="Quetier F."/>
            <person name="Wincker P."/>
        </authorList>
    </citation>
    <scope>NUCLEOTIDE SEQUENCE [LARGE SCALE GENOMIC DNA]</scope>
    <source>
        <strain evidence="12">cv. Pinot noir / PN40024</strain>
    </source>
</reference>
<dbReference type="STRING" id="29760.F6I2R0"/>
<dbReference type="PROSITE" id="PS00107">
    <property type="entry name" value="PROTEIN_KINASE_ATP"/>
    <property type="match status" value="1"/>
</dbReference>
<evidence type="ECO:0000256" key="8">
    <source>
        <dbReference type="PROSITE-ProRule" id="PRU10141"/>
    </source>
</evidence>
<keyword evidence="7" id="KW-0325">Glycoprotein</keyword>
<evidence type="ECO:0000259" key="10">
    <source>
        <dbReference type="Pfam" id="PF07714"/>
    </source>
</evidence>
<keyword evidence="8" id="KW-0067">ATP-binding</keyword>
<sequence length="188" mass="20903">MSEVHFVLAIVLSKVSAASACEDYKALKLSRYSYADIKKITNHFKEKLGQGGYGTLYKGKLSSDVLVAVKILNNSKENGEEFINEVATMGRIHHVNVLDKGEEVCIRIEEEGDTSIAKKLTIVGLCCIQWHLIDCPFMKVVIQMLEGGGDNLTMPSNPFASIDSTRINIRRCKRSLQQELAVISKLIE</sequence>
<dbReference type="Proteomes" id="UP000009183">
    <property type="component" value="Chromosome 16"/>
</dbReference>
<evidence type="ECO:0000256" key="1">
    <source>
        <dbReference type="ARBA" id="ARBA00004479"/>
    </source>
</evidence>
<dbReference type="GO" id="GO:0016020">
    <property type="term" value="C:membrane"/>
    <property type="evidence" value="ECO:0007669"/>
    <property type="project" value="UniProtKB-SubCell"/>
</dbReference>
<keyword evidence="2" id="KW-0418">Kinase</keyword>
<feature type="domain" description="Serine-threonine/tyrosine-protein kinase catalytic" evidence="10">
    <location>
        <begin position="43"/>
        <end position="99"/>
    </location>
</feature>
<evidence type="ECO:0000256" key="3">
    <source>
        <dbReference type="ARBA" id="ARBA00022692"/>
    </source>
</evidence>
<keyword evidence="6" id="KW-0472">Membrane</keyword>